<proteinExistence type="inferred from homology"/>
<organism evidence="6 7">
    <name type="scientific">Albula glossodonta</name>
    <name type="common">roundjaw bonefish</name>
    <dbReference type="NCBI Taxonomy" id="121402"/>
    <lineage>
        <taxon>Eukaryota</taxon>
        <taxon>Metazoa</taxon>
        <taxon>Chordata</taxon>
        <taxon>Craniata</taxon>
        <taxon>Vertebrata</taxon>
        <taxon>Euteleostomi</taxon>
        <taxon>Actinopterygii</taxon>
        <taxon>Neopterygii</taxon>
        <taxon>Teleostei</taxon>
        <taxon>Albuliformes</taxon>
        <taxon>Albulidae</taxon>
        <taxon>Albula</taxon>
    </lineage>
</organism>
<gene>
    <name evidence="6" type="ORF">JZ751_001837</name>
</gene>
<dbReference type="InterPro" id="IPR050503">
    <property type="entry name" value="cAMP-dep_PK_reg_su-like"/>
</dbReference>
<dbReference type="GO" id="GO:0030552">
    <property type="term" value="F:cAMP binding"/>
    <property type="evidence" value="ECO:0007669"/>
    <property type="project" value="UniProtKB-KW"/>
</dbReference>
<dbReference type="GO" id="GO:0034236">
    <property type="term" value="F:protein kinase A catalytic subunit binding"/>
    <property type="evidence" value="ECO:0007669"/>
    <property type="project" value="TreeGrafter"/>
</dbReference>
<keyword evidence="2" id="KW-0547">Nucleotide-binding</keyword>
<dbReference type="Gene3D" id="2.60.120.10">
    <property type="entry name" value="Jelly Rolls"/>
    <property type="match status" value="2"/>
</dbReference>
<accession>A0A8T2PUY2</accession>
<protein>
    <recommendedName>
        <fullName evidence="5">Cyclic nucleotide-binding domain-containing protein</fullName>
    </recommendedName>
</protein>
<comment type="similarity">
    <text evidence="1">Belongs to the cAMP-dependent kinase regulatory chain family.</text>
</comment>
<keyword evidence="3" id="KW-0114">cAMP</keyword>
<dbReference type="PRINTS" id="PR00103">
    <property type="entry name" value="CAMPKINASE"/>
</dbReference>
<dbReference type="InterPro" id="IPR018490">
    <property type="entry name" value="cNMP-bd_dom_sf"/>
</dbReference>
<keyword evidence="7" id="KW-1185">Reference proteome</keyword>
<feature type="domain" description="Cyclic nucleotide-binding" evidence="5">
    <location>
        <begin position="302"/>
        <end position="346"/>
    </location>
</feature>
<feature type="domain" description="Cyclic nucleotide-binding" evidence="5">
    <location>
        <begin position="184"/>
        <end position="299"/>
    </location>
</feature>
<evidence type="ECO:0000256" key="4">
    <source>
        <dbReference type="SAM" id="Coils"/>
    </source>
</evidence>
<dbReference type="PROSITE" id="PS00889">
    <property type="entry name" value="CNMP_BINDING_2"/>
    <property type="match status" value="1"/>
</dbReference>
<name>A0A8T2PUY2_9TELE</name>
<keyword evidence="2" id="KW-0116">cAMP-binding</keyword>
<dbReference type="InterPro" id="IPR014710">
    <property type="entry name" value="RmlC-like_jellyroll"/>
</dbReference>
<feature type="coiled-coil region" evidence="4">
    <location>
        <begin position="32"/>
        <end position="101"/>
    </location>
</feature>
<dbReference type="PANTHER" id="PTHR11635:SF152">
    <property type="entry name" value="CAMP-DEPENDENT PROTEIN KINASE TYPE I REGULATORY SUBUNIT-RELATED"/>
    <property type="match status" value="1"/>
</dbReference>
<dbReference type="CDD" id="cd00038">
    <property type="entry name" value="CAP_ED"/>
    <property type="match status" value="2"/>
</dbReference>
<dbReference type="FunFam" id="2.60.120.10:FF:000043">
    <property type="entry name" value="cGMP-dependent protein kinase"/>
    <property type="match status" value="1"/>
</dbReference>
<evidence type="ECO:0000256" key="2">
    <source>
        <dbReference type="ARBA" id="ARBA00022566"/>
    </source>
</evidence>
<comment type="caution">
    <text evidence="6">The sequence shown here is derived from an EMBL/GenBank/DDBJ whole genome shotgun (WGS) entry which is preliminary data.</text>
</comment>
<keyword evidence="4" id="KW-0175">Coiled coil</keyword>
<dbReference type="Pfam" id="PF00027">
    <property type="entry name" value="cNMP_binding"/>
    <property type="match status" value="1"/>
</dbReference>
<dbReference type="InterPro" id="IPR018488">
    <property type="entry name" value="cNMP-bd_CS"/>
</dbReference>
<sequence length="365" mass="41192">MGNGSVKPKQLKQRDGTVVSLSIGSGCGGGGKLSAKNAAEFLKAKVAELEKEARRRDEDLSEREQRIRGLEEQLAKQAEAIAELSEELQSKSVQLSKLQDVVRTQGGPSLHPSPIKAKFNQHVGGLIRDTLNRRKGAKAGVSAEPTSRTYNSSSLPKFSFEKARVWKDASVKKLIIDALNKNQLLKRLELQQIKDMVECMYQRSFQKGDYVIKQGEPGNHLFVLADGQLDVFQQSKFLTKIAVWTAFGELAILYNCTRTASVRAVSQVKTWALDREVFQNIMRMTAETRREQYHNFLRSVSLLTRLPEDKLNKIVDCLEMEYYDKGDYVIREGEEGNTFYIIVKGKGHQWEPYIAAPWQPPGRVT</sequence>
<dbReference type="EMBL" id="JAFBMS010000002">
    <property type="protein sequence ID" value="KAG9355124.1"/>
    <property type="molecule type" value="Genomic_DNA"/>
</dbReference>
<dbReference type="PANTHER" id="PTHR11635">
    <property type="entry name" value="CAMP-DEPENDENT PROTEIN KINASE REGULATORY CHAIN"/>
    <property type="match status" value="1"/>
</dbReference>
<dbReference type="GO" id="GO:0004862">
    <property type="term" value="F:cAMP-dependent protein kinase inhibitor activity"/>
    <property type="evidence" value="ECO:0007669"/>
    <property type="project" value="TreeGrafter"/>
</dbReference>
<evidence type="ECO:0000313" key="7">
    <source>
        <dbReference type="Proteomes" id="UP000824540"/>
    </source>
</evidence>
<reference evidence="6" key="1">
    <citation type="thesis" date="2021" institute="BYU ScholarsArchive" country="Provo, UT, USA">
        <title>Applications of and Algorithms for Genome Assembly and Genomic Analyses with an Emphasis on Marine Teleosts.</title>
        <authorList>
            <person name="Pickett B.D."/>
        </authorList>
    </citation>
    <scope>NUCLEOTIDE SEQUENCE</scope>
    <source>
        <strain evidence="6">HI-2016</strain>
    </source>
</reference>
<evidence type="ECO:0000313" key="6">
    <source>
        <dbReference type="EMBL" id="KAG9355124.1"/>
    </source>
</evidence>
<dbReference type="SMART" id="SM00100">
    <property type="entry name" value="cNMP"/>
    <property type="match status" value="1"/>
</dbReference>
<dbReference type="OrthoDB" id="63267at2759"/>
<dbReference type="PROSITE" id="PS51257">
    <property type="entry name" value="PROKAR_LIPOPROTEIN"/>
    <property type="match status" value="1"/>
</dbReference>
<dbReference type="PROSITE" id="PS00888">
    <property type="entry name" value="CNMP_BINDING_1"/>
    <property type="match status" value="2"/>
</dbReference>
<dbReference type="PROSITE" id="PS50042">
    <property type="entry name" value="CNMP_BINDING_3"/>
    <property type="match status" value="2"/>
</dbReference>
<evidence type="ECO:0000256" key="1">
    <source>
        <dbReference type="ARBA" id="ARBA00005753"/>
    </source>
</evidence>
<dbReference type="Proteomes" id="UP000824540">
    <property type="component" value="Unassembled WGS sequence"/>
</dbReference>
<dbReference type="GO" id="GO:0005952">
    <property type="term" value="C:cAMP-dependent protein kinase complex"/>
    <property type="evidence" value="ECO:0007669"/>
    <property type="project" value="InterPro"/>
</dbReference>
<dbReference type="SUPFAM" id="SSF51206">
    <property type="entry name" value="cAMP-binding domain-like"/>
    <property type="match status" value="2"/>
</dbReference>
<dbReference type="AlphaFoldDB" id="A0A8T2PUY2"/>
<evidence type="ECO:0000256" key="3">
    <source>
        <dbReference type="ARBA" id="ARBA00023149"/>
    </source>
</evidence>
<dbReference type="GO" id="GO:0005829">
    <property type="term" value="C:cytosol"/>
    <property type="evidence" value="ECO:0007669"/>
    <property type="project" value="TreeGrafter"/>
</dbReference>
<evidence type="ECO:0000259" key="5">
    <source>
        <dbReference type="PROSITE" id="PS50042"/>
    </source>
</evidence>
<dbReference type="InterPro" id="IPR000595">
    <property type="entry name" value="cNMP-bd_dom"/>
</dbReference>